<gene>
    <name evidence="1" type="ORF">HQ399_11635</name>
</gene>
<organism evidence="1 2">
    <name type="scientific">Aeromonas jandaei</name>
    <dbReference type="NCBI Taxonomy" id="650"/>
    <lineage>
        <taxon>Bacteria</taxon>
        <taxon>Pseudomonadati</taxon>
        <taxon>Pseudomonadota</taxon>
        <taxon>Gammaproteobacteria</taxon>
        <taxon>Aeromonadales</taxon>
        <taxon>Aeromonadaceae</taxon>
        <taxon>Aeromonas</taxon>
    </lineage>
</organism>
<evidence type="ECO:0000313" key="1">
    <source>
        <dbReference type="EMBL" id="QWL62850.1"/>
    </source>
</evidence>
<proteinExistence type="predicted"/>
<sequence>MAHRYIPLPMLLLFGFLSGKPDGLHRAIFNHLLTPVNERKSKRWLNENSMGMILN</sequence>
<accession>A0ABD7ENT1</accession>
<dbReference type="AlphaFoldDB" id="A0ABD7ENT1"/>
<protein>
    <submittedName>
        <fullName evidence="1">Uncharacterized protein</fullName>
    </submittedName>
</protein>
<dbReference type="RefSeq" id="WP_156033901.1">
    <property type="nucleotide sequence ID" value="NZ_CAWOPP010000186.1"/>
</dbReference>
<dbReference type="Proteomes" id="UP000679312">
    <property type="component" value="Chromosome"/>
</dbReference>
<dbReference type="EMBL" id="CP053881">
    <property type="protein sequence ID" value="QWL62850.1"/>
    <property type="molecule type" value="Genomic_DNA"/>
</dbReference>
<evidence type="ECO:0000313" key="2">
    <source>
        <dbReference type="Proteomes" id="UP000679312"/>
    </source>
</evidence>
<reference evidence="1 2" key="1">
    <citation type="journal article" date="2021" name="Front. Microbiol.">
        <title>Prevalence and Genetic Analysis of Chromosomal mcr-3/7 in Aeromonas From U.S. Animal-Derived Samples.</title>
        <authorList>
            <person name="Wang Y."/>
            <person name="Hou N."/>
            <person name="Rasooly R."/>
            <person name="Gu Y."/>
            <person name="He X."/>
        </authorList>
    </citation>
    <scope>NUCLEOTIDE SEQUENCE [LARGE SCALE GENOMIC DNA]</scope>
    <source>
        <strain evidence="1 2">4608</strain>
    </source>
</reference>
<name>A0ABD7ENT1_AERJA</name>